<dbReference type="PANTHER" id="PTHR45460">
    <property type="entry name" value="SIMILAR TO CYSTEINE PROTEINASE"/>
    <property type="match status" value="1"/>
</dbReference>
<dbReference type="PANTHER" id="PTHR45460:SF2">
    <property type="entry name" value="ALPHA 1,3 GLUCANASE, GH71 FAMILY (EUROFUNG)"/>
    <property type="match status" value="1"/>
</dbReference>
<proteinExistence type="predicted"/>
<evidence type="ECO:0000256" key="1">
    <source>
        <dbReference type="SAM" id="SignalP"/>
    </source>
</evidence>
<accession>A0A7X1B549</accession>
<comment type="caution">
    <text evidence="2">The sequence shown here is derived from an EMBL/GenBank/DDBJ whole genome shotgun (WGS) entry which is preliminary data.</text>
</comment>
<feature type="chain" id="PRO_5030511541" description="Repeat domain-containing protein" evidence="1">
    <location>
        <begin position="19"/>
        <end position="719"/>
    </location>
</feature>
<evidence type="ECO:0008006" key="4">
    <source>
        <dbReference type="Google" id="ProtNLM"/>
    </source>
</evidence>
<evidence type="ECO:0000313" key="3">
    <source>
        <dbReference type="Proteomes" id="UP000526501"/>
    </source>
</evidence>
<dbReference type="InterPro" id="IPR028994">
    <property type="entry name" value="Integrin_alpha_N"/>
</dbReference>
<keyword evidence="1" id="KW-0732">Signal</keyword>
<protein>
    <recommendedName>
        <fullName evidence="4">Repeat domain-containing protein</fullName>
    </recommendedName>
</protein>
<keyword evidence="3" id="KW-1185">Reference proteome</keyword>
<sequence length="719" mass="80373">MKPLILLAALAVALLANAGEFPGWQGLRVIKVDNGAYKMLPIHEFKDGPASLLVVETRQSRLDFYRYVGKGDGFDFSNVENPNYLPMAEDFEKEEVAMSRLPQVASVFDVEGDGVDEIFLVQSDPRKLVVLKRDESGEWNSIKEWEIATSELSTHKPILIRRLKKDLQILVSMSDGIQVIRYSEPDEVEWMQPREREIERNRWWFVDLDGDEDLDVVEARNTVSAPIRWYESEGEKFRPAVSVSEEITNTNVARSMRTTEGPKIAFLGANQANTISFYELGLGDESAYGKRNLLPLSQPDSGGWAAVKVGGKKVIVELGRNKPILNVYQESDGFWSFSKSYPVLQDIKSIESVGDKASTLLFRVEEEGHIYESHWDGARFTFPKRVGDPSLDSGDWKLLAFDQFGDDTWWVTQRGSSLVLSIWNAKGKGPEEVEFAGLDGDFENAVWLGGERLLVKKKFSKTTSICSLEEDGQAKLATSRFKGVDIRRIRLHDGTLYLAEDGVVQKLDDNLDVIDQIMLEGDYSISSFAPVSKTEAYALESDGEHIHFLKADKSGIFQTQSRDMVPYSLSLTVDPVLGLTLIGANSINVPSKGSSRQLVLSSMVDPNENAGRDYEKKTLGTLFTVDVDGDGIDEMATVDYGQRDIIVYGEDGEGGYEEVISWKVYDDGKYPYGQDANAGRNSVNPYRMISLDIDGDSIQDLVLASHDRILIYLARDSES</sequence>
<gene>
    <name evidence="2" type="ORF">H5P27_01575</name>
</gene>
<name>A0A7X1B549_9BACT</name>
<feature type="signal peptide" evidence="1">
    <location>
        <begin position="1"/>
        <end position="18"/>
    </location>
</feature>
<evidence type="ECO:0000313" key="2">
    <source>
        <dbReference type="EMBL" id="MBC2604738.1"/>
    </source>
</evidence>
<dbReference type="RefSeq" id="WP_185658626.1">
    <property type="nucleotide sequence ID" value="NZ_CAWPOO010000001.1"/>
</dbReference>
<dbReference type="Proteomes" id="UP000526501">
    <property type="component" value="Unassembled WGS sequence"/>
</dbReference>
<dbReference type="EMBL" id="JACHVC010000001">
    <property type="protein sequence ID" value="MBC2604738.1"/>
    <property type="molecule type" value="Genomic_DNA"/>
</dbReference>
<organism evidence="2 3">
    <name type="scientific">Pelagicoccus albus</name>
    <dbReference type="NCBI Taxonomy" id="415222"/>
    <lineage>
        <taxon>Bacteria</taxon>
        <taxon>Pseudomonadati</taxon>
        <taxon>Verrucomicrobiota</taxon>
        <taxon>Opitutia</taxon>
        <taxon>Puniceicoccales</taxon>
        <taxon>Pelagicoccaceae</taxon>
        <taxon>Pelagicoccus</taxon>
    </lineage>
</organism>
<dbReference type="AlphaFoldDB" id="A0A7X1B549"/>
<reference evidence="2 3" key="1">
    <citation type="submission" date="2020-07" db="EMBL/GenBank/DDBJ databases">
        <authorList>
            <person name="Feng X."/>
        </authorList>
    </citation>
    <scope>NUCLEOTIDE SEQUENCE [LARGE SCALE GENOMIC DNA]</scope>
    <source>
        <strain evidence="2 3">JCM23202</strain>
    </source>
</reference>
<dbReference type="SUPFAM" id="SSF69318">
    <property type="entry name" value="Integrin alpha N-terminal domain"/>
    <property type="match status" value="2"/>
</dbReference>